<dbReference type="SUPFAM" id="SSF50249">
    <property type="entry name" value="Nucleic acid-binding proteins"/>
    <property type="match status" value="1"/>
</dbReference>
<accession>A0ABT6M822</accession>
<dbReference type="InterPro" id="IPR001900">
    <property type="entry name" value="RNase_II/R"/>
</dbReference>
<dbReference type="Pfam" id="PF00773">
    <property type="entry name" value="RNB"/>
    <property type="match status" value="1"/>
</dbReference>
<dbReference type="EMBL" id="JARXVC010000002">
    <property type="protein sequence ID" value="MDH6279579.1"/>
    <property type="molecule type" value="Genomic_DNA"/>
</dbReference>
<reference evidence="2 3" key="1">
    <citation type="submission" date="2023-04" db="EMBL/GenBank/DDBJ databases">
        <title>Forest soil microbial communities from Buena Vista Peninsula, Colon Province, Panama.</title>
        <authorList>
            <person name="Bouskill N."/>
        </authorList>
    </citation>
    <scope>NUCLEOTIDE SEQUENCE [LARGE SCALE GENOMIC DNA]</scope>
    <source>
        <strain evidence="2 3">CFH S0262</strain>
    </source>
</reference>
<evidence type="ECO:0000313" key="2">
    <source>
        <dbReference type="EMBL" id="MDH6279579.1"/>
    </source>
</evidence>
<proteinExistence type="predicted"/>
<dbReference type="InterPro" id="IPR012340">
    <property type="entry name" value="NA-bd_OB-fold"/>
</dbReference>
<protein>
    <submittedName>
        <fullName evidence="2">VacB/RNase II family 3'-5' exoribonuclease</fullName>
    </submittedName>
</protein>
<evidence type="ECO:0000259" key="1">
    <source>
        <dbReference type="SMART" id="SM00955"/>
    </source>
</evidence>
<gene>
    <name evidence="2" type="ORF">M2280_000788</name>
</gene>
<comment type="caution">
    <text evidence="2">The sequence shown here is derived from an EMBL/GenBank/DDBJ whole genome shotgun (WGS) entry which is preliminary data.</text>
</comment>
<dbReference type="InterPro" id="IPR040596">
    <property type="entry name" value="RNase_II_C_S1"/>
</dbReference>
<dbReference type="PANTHER" id="PTHR23355:SF9">
    <property type="entry name" value="DIS3-LIKE EXONUCLEASE 2"/>
    <property type="match status" value="1"/>
</dbReference>
<dbReference type="InterPro" id="IPR050180">
    <property type="entry name" value="RNR_Ribonuclease"/>
</dbReference>
<dbReference type="Proteomes" id="UP001160334">
    <property type="component" value="Unassembled WGS sequence"/>
</dbReference>
<dbReference type="PANTHER" id="PTHR23355">
    <property type="entry name" value="RIBONUCLEASE"/>
    <property type="match status" value="1"/>
</dbReference>
<sequence length="478" mass="51002">MERLNGRPRAVGMARVTAHGVDFDTVRAEFALRDEFSPEVLAEVAGAVDTWIGEREDRTDLALVTIDPPGSMDLDQALHLERTESGFVLHYAIADVAAVVRPGGALDSATRDRGQTFYLPDGSVPLHPRALSEDAASLLPDVVRPAALWRIELDGRAQPTAVAVTRALVRSVARFDYETVQAHSETGTLHPSIRSLPEFGRLRAVAAIERGAIELRLPEQRVVRHGNGWKVEIQPRTEADDWNAEVSLLTGMCAARLMLEAGVGLLRTMPPPAGSAVESLRRTAGALGVPWTDGRRVGDVLAGLDPNSATSLVMMTEATTLLRGADYVAFDGELPAVQGHSGIGGSYAHVTAPLRRLSDRFTTEVCLAVSAGVAIPEWVRTALPSLPAVMRASDMRANKVDRACVDLTEATLLAGRVGEVFDATVLRAAGEKRGAEVFVPAISVIAKCAGDPVEGDEVKVRLVGADVVGRSVQFAFPA</sequence>
<name>A0ABT6M822_9NOCA</name>
<keyword evidence="3" id="KW-1185">Reference proteome</keyword>
<dbReference type="SMART" id="SM00955">
    <property type="entry name" value="RNB"/>
    <property type="match status" value="1"/>
</dbReference>
<organism evidence="2 3">
    <name type="scientific">Prescottella agglutinans</name>
    <dbReference type="NCBI Taxonomy" id="1644129"/>
    <lineage>
        <taxon>Bacteria</taxon>
        <taxon>Bacillati</taxon>
        <taxon>Actinomycetota</taxon>
        <taxon>Actinomycetes</taxon>
        <taxon>Mycobacteriales</taxon>
        <taxon>Nocardiaceae</taxon>
        <taxon>Prescottella</taxon>
    </lineage>
</organism>
<evidence type="ECO:0000313" key="3">
    <source>
        <dbReference type="Proteomes" id="UP001160334"/>
    </source>
</evidence>
<dbReference type="Pfam" id="PF18614">
    <property type="entry name" value="RNase_II_C_S1"/>
    <property type="match status" value="1"/>
</dbReference>
<feature type="domain" description="RNB" evidence="1">
    <location>
        <begin position="55"/>
        <end position="372"/>
    </location>
</feature>